<dbReference type="FunFam" id="3.30.200.20:FF:000178">
    <property type="entry name" value="serine/threonine-protein kinase PBS1-like"/>
    <property type="match status" value="1"/>
</dbReference>
<keyword evidence="4 15" id="KW-0812">Transmembrane</keyword>
<feature type="signal peptide" evidence="16">
    <location>
        <begin position="1"/>
        <end position="22"/>
    </location>
</feature>
<sequence>MGCKVPFLLLLGLSALVFRVASQKPPSEGTPSTPPSAPGNLDFRPSSSAQNSSGFNYWSATESLTVLVSSNEKFSLNLEKSNYSVSSCVAKVLHIPSNVPIWIANFASNSSLPRDDEVDLNENCRLNFSKDGLELSNQSDIVWSVRPKPEDTATLGLTDFGNLEIRNSLSNVLWCSFDFPSDILVAYQTVNVTGYPLALTAADPIRNYSIGSFFSMLVERQNVTLTQHFKINCLNEPRIYNFSYYDVTNDTEIRSIGLSLNKGLFINDNKTISDQPSPQSSSWQYARLHQTGALVISSYDENGTEIGNRTINPNRACLLPGQCGPYGLCHSGNNSCSCPPGFVASSSPYFTCKRKVDIDSTCKNDTFISVTGMTYLGIGLFGCPNSTLAQCKLNCSNDCKCTNALHVKSSLSDSGTCYLMPGEAVQTIRKTGNDTIDLQTLFLRIVNGSDAQVVSPESGKKSTRKTADAFAGGAGAFIFLLLVGSMWWLFYNRRKLFSDADNNAGKNLLVGDVPYSKSLQRFSYQEMVESTGNFTQKLGSAGFSSVYRGHLPDNTKVAVKKLEDIDFKEKEFLAAVAAIGRISQHPNLVPLRGYCKDGQHQMLVYELVTEGQSLNKYLFNVTNSVHMLTVQDRHLIALGAARGVAHLHQEYNSCKTIHGALTPENIIVDRHKSPRLVDYGLVGLMGRDQRLRAANMRNSQGYMAPEWVKLMPITEKVDVYSLGIVILELVSGRRCIKQGASAEQCFLPTWGFSLISRKYGDDGQEAVLELVDPSIGVRDLSSTYKGMLRNMIFVALRCVQEDVNARPSMQEVVKMLEGPSPVETPPPSPGLEAFGRELYAGCAGARGPESSNSSSFMHSTSLTRSSDKRPR</sequence>
<dbReference type="InterPro" id="IPR003609">
    <property type="entry name" value="Pan_app"/>
</dbReference>
<proteinExistence type="inferred from homology"/>
<dbReference type="Gene3D" id="3.30.200.20">
    <property type="entry name" value="Phosphorylase Kinase, domain 1"/>
    <property type="match status" value="1"/>
</dbReference>
<keyword evidence="2 13" id="KW-0723">Serine/threonine-protein kinase</keyword>
<dbReference type="PROSITE" id="PS50948">
    <property type="entry name" value="PAN"/>
    <property type="match status" value="1"/>
</dbReference>
<evidence type="ECO:0000259" key="17">
    <source>
        <dbReference type="PROSITE" id="PS50011"/>
    </source>
</evidence>
<reference evidence="19 21" key="2">
    <citation type="journal article" date="2018" name="Plant J.">
        <title>The Physcomitrella patens chromosome-scale assembly reveals moss genome structure and evolution.</title>
        <authorList>
            <person name="Lang D."/>
            <person name="Ullrich K.K."/>
            <person name="Murat F."/>
            <person name="Fuchs J."/>
            <person name="Jenkins J."/>
            <person name="Haas F.B."/>
            <person name="Piednoel M."/>
            <person name="Gundlach H."/>
            <person name="Van Bel M."/>
            <person name="Meyberg R."/>
            <person name="Vives C."/>
            <person name="Morata J."/>
            <person name="Symeonidi A."/>
            <person name="Hiss M."/>
            <person name="Muchero W."/>
            <person name="Kamisugi Y."/>
            <person name="Saleh O."/>
            <person name="Blanc G."/>
            <person name="Decker E.L."/>
            <person name="van Gessel N."/>
            <person name="Grimwood J."/>
            <person name="Hayes R.D."/>
            <person name="Graham S.W."/>
            <person name="Gunter L.E."/>
            <person name="McDaniel S.F."/>
            <person name="Hoernstein S.N.W."/>
            <person name="Larsson A."/>
            <person name="Li F.W."/>
            <person name="Perroud P.F."/>
            <person name="Phillips J."/>
            <person name="Ranjan P."/>
            <person name="Rokshar D.S."/>
            <person name="Rothfels C.J."/>
            <person name="Schneider L."/>
            <person name="Shu S."/>
            <person name="Stevenson D.W."/>
            <person name="Thummler F."/>
            <person name="Tillich M."/>
            <person name="Villarreal Aguilar J.C."/>
            <person name="Widiez T."/>
            <person name="Wong G.K."/>
            <person name="Wymore A."/>
            <person name="Zhang Y."/>
            <person name="Zimmer A.D."/>
            <person name="Quatrano R.S."/>
            <person name="Mayer K.F.X."/>
            <person name="Goodstein D."/>
            <person name="Casacuberta J.M."/>
            <person name="Vandepoele K."/>
            <person name="Reski R."/>
            <person name="Cuming A.C."/>
            <person name="Tuskan G.A."/>
            <person name="Maumus F."/>
            <person name="Salse J."/>
            <person name="Schmutz J."/>
            <person name="Rensing S.A."/>
        </authorList>
    </citation>
    <scope>NUCLEOTIDE SEQUENCE [LARGE SCALE GENOMIC DNA]</scope>
    <source>
        <strain evidence="20 21">cv. Gransden 2004</strain>
    </source>
</reference>
<dbReference type="PIRSF" id="PIRSF000641">
    <property type="entry name" value="SRK"/>
    <property type="match status" value="1"/>
</dbReference>
<evidence type="ECO:0000256" key="13">
    <source>
        <dbReference type="PIRNR" id="PIRNR000641"/>
    </source>
</evidence>
<comment type="catalytic activity">
    <reaction evidence="13">
        <text>L-seryl-[protein] + ATP = O-phospho-L-seryl-[protein] + ADP + H(+)</text>
        <dbReference type="Rhea" id="RHEA:17989"/>
        <dbReference type="Rhea" id="RHEA-COMP:9863"/>
        <dbReference type="Rhea" id="RHEA-COMP:11604"/>
        <dbReference type="ChEBI" id="CHEBI:15378"/>
        <dbReference type="ChEBI" id="CHEBI:29999"/>
        <dbReference type="ChEBI" id="CHEBI:30616"/>
        <dbReference type="ChEBI" id="CHEBI:83421"/>
        <dbReference type="ChEBI" id="CHEBI:456216"/>
        <dbReference type="EC" id="2.7.11.1"/>
    </reaction>
</comment>
<keyword evidence="21" id="KW-1185">Reference proteome</keyword>
<dbReference type="InterPro" id="IPR036426">
    <property type="entry name" value="Bulb-type_lectin_dom_sf"/>
</dbReference>
<dbReference type="SMART" id="SM00108">
    <property type="entry name" value="B_lectin"/>
    <property type="match status" value="1"/>
</dbReference>
<evidence type="ECO:0000256" key="6">
    <source>
        <dbReference type="ARBA" id="ARBA00022741"/>
    </source>
</evidence>
<dbReference type="CDD" id="cd00053">
    <property type="entry name" value="EGF"/>
    <property type="match status" value="1"/>
</dbReference>
<keyword evidence="3 13" id="KW-0808">Transferase</keyword>
<feature type="transmembrane region" description="Helical" evidence="15">
    <location>
        <begin position="469"/>
        <end position="490"/>
    </location>
</feature>
<feature type="region of interest" description="Disordered" evidence="14">
    <location>
        <begin position="24"/>
        <end position="48"/>
    </location>
</feature>
<feature type="region of interest" description="Disordered" evidence="14">
    <location>
        <begin position="842"/>
        <end position="871"/>
    </location>
</feature>
<evidence type="ECO:0000256" key="12">
    <source>
        <dbReference type="ARBA" id="ARBA00023180"/>
    </source>
</evidence>
<dbReference type="InterPro" id="IPR000719">
    <property type="entry name" value="Prot_kinase_dom"/>
</dbReference>
<evidence type="ECO:0000256" key="5">
    <source>
        <dbReference type="ARBA" id="ARBA00022729"/>
    </source>
</evidence>
<evidence type="ECO:0000313" key="19">
    <source>
        <dbReference type="EMBL" id="PNR32169.1"/>
    </source>
</evidence>
<keyword evidence="12" id="KW-0325">Glycoprotein</keyword>
<keyword evidence="9 15" id="KW-1133">Transmembrane helix</keyword>
<dbReference type="GO" id="GO:0005524">
    <property type="term" value="F:ATP binding"/>
    <property type="evidence" value="ECO:0007669"/>
    <property type="project" value="UniProtKB-KW"/>
</dbReference>
<name>A0A2K1ISB0_PHYPA</name>
<dbReference type="SUPFAM" id="SSF51110">
    <property type="entry name" value="alpha-D-mannose-specific plant lectins"/>
    <property type="match status" value="1"/>
</dbReference>
<dbReference type="InterPro" id="IPR011009">
    <property type="entry name" value="Kinase-like_dom_sf"/>
</dbReference>
<evidence type="ECO:0000256" key="7">
    <source>
        <dbReference type="ARBA" id="ARBA00022777"/>
    </source>
</evidence>
<comment type="similarity">
    <text evidence="13">Belongs to the protein kinase superfamily. Ser/Thr protein kinase family.</text>
</comment>
<dbReference type="InterPro" id="IPR001480">
    <property type="entry name" value="Bulb-type_lectin_dom"/>
</dbReference>
<keyword evidence="8 13" id="KW-0067">ATP-binding</keyword>
<dbReference type="OrthoDB" id="4062651at2759"/>
<dbReference type="Pfam" id="PF00069">
    <property type="entry name" value="Pkinase"/>
    <property type="match status" value="1"/>
</dbReference>
<comment type="catalytic activity">
    <reaction evidence="13">
        <text>L-threonyl-[protein] + ATP = O-phospho-L-threonyl-[protein] + ADP + H(+)</text>
        <dbReference type="Rhea" id="RHEA:46608"/>
        <dbReference type="Rhea" id="RHEA-COMP:11060"/>
        <dbReference type="Rhea" id="RHEA-COMP:11605"/>
        <dbReference type="ChEBI" id="CHEBI:15378"/>
        <dbReference type="ChEBI" id="CHEBI:30013"/>
        <dbReference type="ChEBI" id="CHEBI:30616"/>
        <dbReference type="ChEBI" id="CHEBI:61977"/>
        <dbReference type="ChEBI" id="CHEBI:456216"/>
        <dbReference type="EC" id="2.7.11.1"/>
    </reaction>
</comment>
<evidence type="ECO:0000256" key="14">
    <source>
        <dbReference type="SAM" id="MobiDB-lite"/>
    </source>
</evidence>
<dbReference type="SUPFAM" id="SSF56112">
    <property type="entry name" value="Protein kinase-like (PK-like)"/>
    <property type="match status" value="1"/>
</dbReference>
<dbReference type="Gene3D" id="1.10.510.10">
    <property type="entry name" value="Transferase(Phosphotransferase) domain 1"/>
    <property type="match status" value="1"/>
</dbReference>
<keyword evidence="10 15" id="KW-0472">Membrane</keyword>
<dbReference type="Pfam" id="PF00954">
    <property type="entry name" value="S_locus_glycop"/>
    <property type="match status" value="1"/>
</dbReference>
<dbReference type="PROSITE" id="PS50011">
    <property type="entry name" value="PROTEIN_KINASE_DOM"/>
    <property type="match status" value="1"/>
</dbReference>
<dbReference type="GO" id="GO:0048544">
    <property type="term" value="P:recognition of pollen"/>
    <property type="evidence" value="ECO:0007669"/>
    <property type="project" value="InterPro"/>
</dbReference>
<evidence type="ECO:0000256" key="8">
    <source>
        <dbReference type="ARBA" id="ARBA00022840"/>
    </source>
</evidence>
<reference evidence="20" key="3">
    <citation type="submission" date="2020-12" db="UniProtKB">
        <authorList>
            <consortium name="EnsemblPlants"/>
        </authorList>
    </citation>
    <scope>IDENTIFICATION</scope>
</reference>
<gene>
    <name evidence="20" type="primary">LOC112274185</name>
    <name evidence="19" type="ORF">PHYPA_026294</name>
</gene>
<dbReference type="Proteomes" id="UP000006727">
    <property type="component" value="Chromosome 21"/>
</dbReference>
<dbReference type="GO" id="GO:0004674">
    <property type="term" value="F:protein serine/threonine kinase activity"/>
    <property type="evidence" value="ECO:0007669"/>
    <property type="project" value="UniProtKB-KW"/>
</dbReference>
<keyword evidence="6 13" id="KW-0547">Nucleotide-binding</keyword>
<evidence type="ECO:0000256" key="1">
    <source>
        <dbReference type="ARBA" id="ARBA00004167"/>
    </source>
</evidence>
<dbReference type="InterPro" id="IPR024171">
    <property type="entry name" value="SRK-like_kinase"/>
</dbReference>
<dbReference type="STRING" id="3218.A0A2K1ISB0"/>
<feature type="chain" id="PRO_5043157982" description="Receptor-like serine/threonine-protein kinase" evidence="16">
    <location>
        <begin position="23"/>
        <end position="871"/>
    </location>
</feature>
<dbReference type="EC" id="2.7.11.1" evidence="13"/>
<organism evidence="19">
    <name type="scientific">Physcomitrium patens</name>
    <name type="common">Spreading-leaved earth moss</name>
    <name type="synonym">Physcomitrella patens</name>
    <dbReference type="NCBI Taxonomy" id="3218"/>
    <lineage>
        <taxon>Eukaryota</taxon>
        <taxon>Viridiplantae</taxon>
        <taxon>Streptophyta</taxon>
        <taxon>Embryophyta</taxon>
        <taxon>Bryophyta</taxon>
        <taxon>Bryophytina</taxon>
        <taxon>Bryopsida</taxon>
        <taxon>Funariidae</taxon>
        <taxon>Funariales</taxon>
        <taxon>Funariaceae</taxon>
        <taxon>Physcomitrium</taxon>
    </lineage>
</organism>
<reference evidence="19 21" key="1">
    <citation type="journal article" date="2008" name="Science">
        <title>The Physcomitrella genome reveals evolutionary insights into the conquest of land by plants.</title>
        <authorList>
            <person name="Rensing S."/>
            <person name="Lang D."/>
            <person name="Zimmer A."/>
            <person name="Terry A."/>
            <person name="Salamov A."/>
            <person name="Shapiro H."/>
            <person name="Nishiyama T."/>
            <person name="Perroud P.-F."/>
            <person name="Lindquist E."/>
            <person name="Kamisugi Y."/>
            <person name="Tanahashi T."/>
            <person name="Sakakibara K."/>
            <person name="Fujita T."/>
            <person name="Oishi K."/>
            <person name="Shin-I T."/>
            <person name="Kuroki Y."/>
            <person name="Toyoda A."/>
            <person name="Suzuki Y."/>
            <person name="Hashimoto A."/>
            <person name="Yamaguchi K."/>
            <person name="Sugano A."/>
            <person name="Kohara Y."/>
            <person name="Fujiyama A."/>
            <person name="Anterola A."/>
            <person name="Aoki S."/>
            <person name="Ashton N."/>
            <person name="Barbazuk W.B."/>
            <person name="Barker E."/>
            <person name="Bennetzen J."/>
            <person name="Bezanilla M."/>
            <person name="Blankenship R."/>
            <person name="Cho S.H."/>
            <person name="Dutcher S."/>
            <person name="Estelle M."/>
            <person name="Fawcett J.A."/>
            <person name="Gundlach H."/>
            <person name="Hanada K."/>
            <person name="Heyl A."/>
            <person name="Hicks K.A."/>
            <person name="Hugh J."/>
            <person name="Lohr M."/>
            <person name="Mayer K."/>
            <person name="Melkozernov A."/>
            <person name="Murata T."/>
            <person name="Nelson D."/>
            <person name="Pils B."/>
            <person name="Prigge M."/>
            <person name="Reiss B."/>
            <person name="Renner T."/>
            <person name="Rombauts S."/>
            <person name="Rushton P."/>
            <person name="Sanderfoot A."/>
            <person name="Schween G."/>
            <person name="Shiu S.-H."/>
            <person name="Stueber K."/>
            <person name="Theodoulou F.L."/>
            <person name="Tu H."/>
            <person name="Van de Peer Y."/>
            <person name="Verrier P.J."/>
            <person name="Waters E."/>
            <person name="Wood A."/>
            <person name="Yang L."/>
            <person name="Cove D."/>
            <person name="Cuming A."/>
            <person name="Hasebe M."/>
            <person name="Lucas S."/>
            <person name="Mishler D.B."/>
            <person name="Reski R."/>
            <person name="Grigoriev I."/>
            <person name="Quatrano R.S."/>
            <person name="Boore J.L."/>
        </authorList>
    </citation>
    <scope>NUCLEOTIDE SEQUENCE [LARGE SCALE GENOMIC DNA]</scope>
    <source>
        <strain evidence="20 21">cv. Gransden 2004</strain>
    </source>
</reference>
<feature type="domain" description="Protein kinase" evidence="17">
    <location>
        <begin position="532"/>
        <end position="823"/>
    </location>
</feature>
<dbReference type="Gene3D" id="2.90.10.10">
    <property type="entry name" value="Bulb-type lectin domain"/>
    <property type="match status" value="1"/>
</dbReference>
<dbReference type="PANTHER" id="PTHR47974">
    <property type="entry name" value="OS07G0415500 PROTEIN"/>
    <property type="match status" value="1"/>
</dbReference>
<evidence type="ECO:0000256" key="9">
    <source>
        <dbReference type="ARBA" id="ARBA00022989"/>
    </source>
</evidence>
<dbReference type="PaxDb" id="3218-PP1S373_43V6.1"/>
<evidence type="ECO:0000256" key="2">
    <source>
        <dbReference type="ARBA" id="ARBA00022527"/>
    </source>
</evidence>
<dbReference type="Pfam" id="PF01453">
    <property type="entry name" value="B_lectin"/>
    <property type="match status" value="1"/>
</dbReference>
<keyword evidence="11" id="KW-1015">Disulfide bond</keyword>
<dbReference type="InterPro" id="IPR000858">
    <property type="entry name" value="S_locus_glycoprot_dom"/>
</dbReference>
<feature type="compositionally biased region" description="Low complexity" evidence="14">
    <location>
        <begin position="850"/>
        <end position="864"/>
    </location>
</feature>
<dbReference type="GO" id="GO:0016020">
    <property type="term" value="C:membrane"/>
    <property type="evidence" value="ECO:0007669"/>
    <property type="project" value="UniProtKB-SubCell"/>
</dbReference>
<evidence type="ECO:0000313" key="20">
    <source>
        <dbReference type="EnsemblPlants" id="Pp3c21_16810V3.1"/>
    </source>
</evidence>
<evidence type="ECO:0000256" key="10">
    <source>
        <dbReference type="ARBA" id="ARBA00023136"/>
    </source>
</evidence>
<keyword evidence="7 13" id="KW-0418">Kinase</keyword>
<evidence type="ECO:0000313" key="21">
    <source>
        <dbReference type="Proteomes" id="UP000006727"/>
    </source>
</evidence>
<dbReference type="AlphaFoldDB" id="A0A2K1ISB0"/>
<evidence type="ECO:0000256" key="11">
    <source>
        <dbReference type="ARBA" id="ARBA00023157"/>
    </source>
</evidence>
<comment type="subcellular location">
    <subcellularLocation>
        <location evidence="1">Membrane</location>
        <topology evidence="1">Single-pass membrane protein</topology>
    </subcellularLocation>
</comment>
<evidence type="ECO:0000256" key="4">
    <source>
        <dbReference type="ARBA" id="ARBA00022692"/>
    </source>
</evidence>
<dbReference type="PANTHER" id="PTHR47974:SF9">
    <property type="entry name" value="RECEPTOR-LIKE SERINE_THREONINE-PROTEIN KINASE"/>
    <property type="match status" value="1"/>
</dbReference>
<evidence type="ECO:0000256" key="15">
    <source>
        <dbReference type="SAM" id="Phobius"/>
    </source>
</evidence>
<dbReference type="Gramene" id="Pp3c21_16810V3.1">
    <property type="protein sequence ID" value="Pp3c21_16810V3.1"/>
    <property type="gene ID" value="Pp3c21_16810"/>
</dbReference>
<evidence type="ECO:0000256" key="16">
    <source>
        <dbReference type="SAM" id="SignalP"/>
    </source>
</evidence>
<dbReference type="EMBL" id="ABEU02000021">
    <property type="protein sequence ID" value="PNR32169.1"/>
    <property type="molecule type" value="Genomic_DNA"/>
</dbReference>
<evidence type="ECO:0000259" key="18">
    <source>
        <dbReference type="PROSITE" id="PS50948"/>
    </source>
</evidence>
<evidence type="ECO:0000256" key="3">
    <source>
        <dbReference type="ARBA" id="ARBA00022679"/>
    </source>
</evidence>
<protein>
    <recommendedName>
        <fullName evidence="13">Receptor-like serine/threonine-protein kinase</fullName>
        <ecNumber evidence="13">2.7.11.1</ecNumber>
    </recommendedName>
</protein>
<accession>A0A2K1ISB0</accession>
<keyword evidence="5 16" id="KW-0732">Signal</keyword>
<dbReference type="EnsemblPlants" id="Pp3c21_16810V3.1">
    <property type="protein sequence ID" value="Pp3c21_16810V3.1"/>
    <property type="gene ID" value="Pp3c21_16810"/>
</dbReference>
<feature type="domain" description="Apple" evidence="18">
    <location>
        <begin position="362"/>
        <end position="443"/>
    </location>
</feature>